<evidence type="ECO:0000259" key="1">
    <source>
        <dbReference type="Pfam" id="PF00078"/>
    </source>
</evidence>
<proteinExistence type="predicted"/>
<dbReference type="InterPro" id="IPR043502">
    <property type="entry name" value="DNA/RNA_pol_sf"/>
</dbReference>
<organism evidence="2 3">
    <name type="scientific">Littorina saxatilis</name>
    <dbReference type="NCBI Taxonomy" id="31220"/>
    <lineage>
        <taxon>Eukaryota</taxon>
        <taxon>Metazoa</taxon>
        <taxon>Spiralia</taxon>
        <taxon>Lophotrochozoa</taxon>
        <taxon>Mollusca</taxon>
        <taxon>Gastropoda</taxon>
        <taxon>Caenogastropoda</taxon>
        <taxon>Littorinimorpha</taxon>
        <taxon>Littorinoidea</taxon>
        <taxon>Littorinidae</taxon>
        <taxon>Littorina</taxon>
    </lineage>
</organism>
<evidence type="ECO:0000313" key="2">
    <source>
        <dbReference type="EMBL" id="KAK7110621.1"/>
    </source>
</evidence>
<dbReference type="InterPro" id="IPR000477">
    <property type="entry name" value="RT_dom"/>
</dbReference>
<feature type="domain" description="Reverse transcriptase" evidence="1">
    <location>
        <begin position="321"/>
        <end position="432"/>
    </location>
</feature>
<keyword evidence="3" id="KW-1185">Reference proteome</keyword>
<reference evidence="2 3" key="1">
    <citation type="submission" date="2024-02" db="EMBL/GenBank/DDBJ databases">
        <title>Chromosome-scale genome assembly of the rough periwinkle Littorina saxatilis.</title>
        <authorList>
            <person name="De Jode A."/>
            <person name="Faria R."/>
            <person name="Formenti G."/>
            <person name="Sims Y."/>
            <person name="Smith T.P."/>
            <person name="Tracey A."/>
            <person name="Wood J.M.D."/>
            <person name="Zagrodzka Z.B."/>
            <person name="Johannesson K."/>
            <person name="Butlin R.K."/>
            <person name="Leder E.H."/>
        </authorList>
    </citation>
    <scope>NUCLEOTIDE SEQUENCE [LARGE SCALE GENOMIC DNA]</scope>
    <source>
        <strain evidence="2">Snail1</strain>
        <tissue evidence="2">Muscle</tissue>
    </source>
</reference>
<dbReference type="InterPro" id="IPR043128">
    <property type="entry name" value="Rev_trsase/Diguanyl_cyclase"/>
</dbReference>
<dbReference type="PANTHER" id="PTHR37984:SF8">
    <property type="entry name" value="CCHC-TYPE DOMAIN-CONTAINING PROTEIN"/>
    <property type="match status" value="1"/>
</dbReference>
<dbReference type="CDD" id="cd01647">
    <property type="entry name" value="RT_LTR"/>
    <property type="match status" value="1"/>
</dbReference>
<name>A0AAN9BQD9_9CAEN</name>
<sequence length="444" mass="50281">MRRTAETTYKKGGNEDSHKGKLCSYCARSHKKGKEHCPAYGQQCKKCGKKNHFAVMCKLKERKTVHEVCDEDDDFDDDDLVLHVNGVSNAGKKDEYSDDVLLVDDDQNSDVVFHVDGDDKSEKSVHAKMLVGQDKTNVIFQLDSGATINSFSVDTYKTVTGDSKLTDLQRSDKRLLMYDKSVVKPLGERILSVKNPQNNSHYKVRFIVVEGKVKSILGCRAIQHMGLVTVNKENIAVITDNQKTVISEFKDVFEGELGRLEGDLHLVVDPTVHPVKLPCRKWPSPVKEKVKGELERLQELGVVTPVNVPTDWVNSLVVTMKPNGKPRLCIDPKPLNKALKRNHYPMKTIDDALEDMVGARYFTHMDAKNGFWHVVMDEESSMLTTFETPFGKFRWKRMPFGVSVSPEEFQRRIDDAVKGLPGVFAVHDDFIIWGKLRQPTMMKT</sequence>
<protein>
    <recommendedName>
        <fullName evidence="1">Reverse transcriptase domain-containing protein</fullName>
    </recommendedName>
</protein>
<dbReference type="Gene3D" id="3.10.10.10">
    <property type="entry name" value="HIV Type 1 Reverse Transcriptase, subunit A, domain 1"/>
    <property type="match status" value="1"/>
</dbReference>
<dbReference type="Pfam" id="PF00078">
    <property type="entry name" value="RVT_1"/>
    <property type="match status" value="1"/>
</dbReference>
<dbReference type="CDD" id="cd05481">
    <property type="entry name" value="retropepsin_like_LTR_1"/>
    <property type="match status" value="1"/>
</dbReference>
<dbReference type="SUPFAM" id="SSF56672">
    <property type="entry name" value="DNA/RNA polymerases"/>
    <property type="match status" value="1"/>
</dbReference>
<accession>A0AAN9BQD9</accession>
<dbReference type="Gene3D" id="3.30.70.270">
    <property type="match status" value="1"/>
</dbReference>
<dbReference type="AlphaFoldDB" id="A0AAN9BQD9"/>
<dbReference type="Proteomes" id="UP001374579">
    <property type="component" value="Unassembled WGS sequence"/>
</dbReference>
<dbReference type="PANTHER" id="PTHR37984">
    <property type="entry name" value="PROTEIN CBG26694"/>
    <property type="match status" value="1"/>
</dbReference>
<evidence type="ECO:0000313" key="3">
    <source>
        <dbReference type="Proteomes" id="UP001374579"/>
    </source>
</evidence>
<dbReference type="EMBL" id="JBAMIC010000003">
    <property type="protein sequence ID" value="KAK7110621.1"/>
    <property type="molecule type" value="Genomic_DNA"/>
</dbReference>
<dbReference type="InterPro" id="IPR050951">
    <property type="entry name" value="Retrovirus_Pol_polyprotein"/>
</dbReference>
<gene>
    <name evidence="2" type="ORF">V1264_014461</name>
</gene>
<comment type="caution">
    <text evidence="2">The sequence shown here is derived from an EMBL/GenBank/DDBJ whole genome shotgun (WGS) entry which is preliminary data.</text>
</comment>